<evidence type="ECO:0000313" key="2">
    <source>
        <dbReference type="Proteomes" id="UP000799754"/>
    </source>
</evidence>
<keyword evidence="2" id="KW-1185">Reference proteome</keyword>
<name>A0ACB6RTP0_9PLEO</name>
<accession>A0ACB6RTP0</accession>
<proteinExistence type="predicted"/>
<gene>
    <name evidence="1" type="ORF">BU25DRAFT_117899</name>
</gene>
<organism evidence="1 2">
    <name type="scientific">Macroventuria anomochaeta</name>
    <dbReference type="NCBI Taxonomy" id="301207"/>
    <lineage>
        <taxon>Eukaryota</taxon>
        <taxon>Fungi</taxon>
        <taxon>Dikarya</taxon>
        <taxon>Ascomycota</taxon>
        <taxon>Pezizomycotina</taxon>
        <taxon>Dothideomycetes</taxon>
        <taxon>Pleosporomycetidae</taxon>
        <taxon>Pleosporales</taxon>
        <taxon>Pleosporineae</taxon>
        <taxon>Didymellaceae</taxon>
        <taxon>Macroventuria</taxon>
    </lineage>
</organism>
<comment type="caution">
    <text evidence="1">The sequence shown here is derived from an EMBL/GenBank/DDBJ whole genome shotgun (WGS) entry which is preliminary data.</text>
</comment>
<protein>
    <submittedName>
        <fullName evidence="1">Uncharacterized protein</fullName>
    </submittedName>
</protein>
<evidence type="ECO:0000313" key="1">
    <source>
        <dbReference type="EMBL" id="KAF2625276.1"/>
    </source>
</evidence>
<reference evidence="1" key="1">
    <citation type="journal article" date="2020" name="Stud. Mycol.">
        <title>101 Dothideomycetes genomes: a test case for predicting lifestyles and emergence of pathogens.</title>
        <authorList>
            <person name="Haridas S."/>
            <person name="Albert R."/>
            <person name="Binder M."/>
            <person name="Bloem J."/>
            <person name="Labutti K."/>
            <person name="Salamov A."/>
            <person name="Andreopoulos B."/>
            <person name="Baker S."/>
            <person name="Barry K."/>
            <person name="Bills G."/>
            <person name="Bluhm B."/>
            <person name="Cannon C."/>
            <person name="Castanera R."/>
            <person name="Culley D."/>
            <person name="Daum C."/>
            <person name="Ezra D."/>
            <person name="Gonzalez J."/>
            <person name="Henrissat B."/>
            <person name="Kuo A."/>
            <person name="Liang C."/>
            <person name="Lipzen A."/>
            <person name="Lutzoni F."/>
            <person name="Magnuson J."/>
            <person name="Mondo S."/>
            <person name="Nolan M."/>
            <person name="Ohm R."/>
            <person name="Pangilinan J."/>
            <person name="Park H.-J."/>
            <person name="Ramirez L."/>
            <person name="Alfaro M."/>
            <person name="Sun H."/>
            <person name="Tritt A."/>
            <person name="Yoshinaga Y."/>
            <person name="Zwiers L.-H."/>
            <person name="Turgeon B."/>
            <person name="Goodwin S."/>
            <person name="Spatafora J."/>
            <person name="Crous P."/>
            <person name="Grigoriev I."/>
        </authorList>
    </citation>
    <scope>NUCLEOTIDE SEQUENCE</scope>
    <source>
        <strain evidence="1">CBS 525.71</strain>
    </source>
</reference>
<dbReference type="EMBL" id="MU006726">
    <property type="protein sequence ID" value="KAF2625276.1"/>
    <property type="molecule type" value="Genomic_DNA"/>
</dbReference>
<dbReference type="Proteomes" id="UP000799754">
    <property type="component" value="Unassembled WGS sequence"/>
</dbReference>
<sequence length="222" mass="25180">MMQATQVVHSACCAHLPTPSAYQLTMRPGHFNTYPLFLRSSVSRWKTAISGEKSWCFSAKHGTHGFILQDIVLAQDAIFMWGNCSISWRYVGSVINSIRRKQQLQSLLQTRNLHNAFFVWHSSTVHRIPDHFESCNSSRPSTHYRALPFLYLLDLDRSFEVTDPRDEIYGLLGFPTNDNSLSASSIVPDYALSASKVYTEVTIDSLRKSKISTFQLSSSTLH</sequence>